<dbReference type="AlphaFoldDB" id="A0AB34L4Z2"/>
<name>A0AB34L4Z2_9PEZI</name>
<feature type="compositionally biased region" description="Low complexity" evidence="1">
    <location>
        <begin position="710"/>
        <end position="730"/>
    </location>
</feature>
<protein>
    <submittedName>
        <fullName evidence="2">Uncharacterized protein</fullName>
    </submittedName>
</protein>
<accession>A0AB34L4Z2</accession>
<dbReference type="GeneID" id="96001494"/>
<evidence type="ECO:0000313" key="2">
    <source>
        <dbReference type="EMBL" id="KAL1591022.1"/>
    </source>
</evidence>
<dbReference type="GO" id="GO:0000138">
    <property type="term" value="C:Golgi trans cisterna"/>
    <property type="evidence" value="ECO:0007669"/>
    <property type="project" value="TreeGrafter"/>
</dbReference>
<feature type="compositionally biased region" description="Low complexity" evidence="1">
    <location>
        <begin position="768"/>
        <end position="786"/>
    </location>
</feature>
<feature type="region of interest" description="Disordered" evidence="1">
    <location>
        <begin position="603"/>
        <end position="731"/>
    </location>
</feature>
<feature type="compositionally biased region" description="Polar residues" evidence="1">
    <location>
        <begin position="661"/>
        <end position="673"/>
    </location>
</feature>
<feature type="compositionally biased region" description="Low complexity" evidence="1">
    <location>
        <begin position="624"/>
        <end position="636"/>
    </location>
</feature>
<reference evidence="2 3" key="1">
    <citation type="journal article" date="2020" name="Microbiol. Resour. Announc.">
        <title>Draft Genome Sequence of a Cladosporium Species Isolated from the Mesophotic Ascidian Didemnum maculosum.</title>
        <authorList>
            <person name="Gioti A."/>
            <person name="Siaperas R."/>
            <person name="Nikolaivits E."/>
            <person name="Le Goff G."/>
            <person name="Ouazzani J."/>
            <person name="Kotoulas G."/>
            <person name="Topakas E."/>
        </authorList>
    </citation>
    <scope>NUCLEOTIDE SEQUENCE [LARGE SCALE GENOMIC DNA]</scope>
    <source>
        <strain evidence="2 3">TM138-S3</strain>
    </source>
</reference>
<dbReference type="GO" id="GO:0016020">
    <property type="term" value="C:membrane"/>
    <property type="evidence" value="ECO:0007669"/>
    <property type="project" value="TreeGrafter"/>
</dbReference>
<dbReference type="GO" id="GO:0005797">
    <property type="term" value="C:Golgi medial cisterna"/>
    <property type="evidence" value="ECO:0007669"/>
    <property type="project" value="TreeGrafter"/>
</dbReference>
<keyword evidence="3" id="KW-1185">Reference proteome</keyword>
<dbReference type="InterPro" id="IPR026705">
    <property type="entry name" value="Hid-1/Ecm30"/>
</dbReference>
<proteinExistence type="predicted"/>
<feature type="compositionally biased region" description="Polar residues" evidence="1">
    <location>
        <begin position="608"/>
        <end position="618"/>
    </location>
</feature>
<evidence type="ECO:0000256" key="1">
    <source>
        <dbReference type="SAM" id="MobiDB-lite"/>
    </source>
</evidence>
<gene>
    <name evidence="2" type="ORF">WHR41_00050</name>
</gene>
<organism evidence="2 3">
    <name type="scientific">Cladosporium halotolerans</name>
    <dbReference type="NCBI Taxonomy" id="1052096"/>
    <lineage>
        <taxon>Eukaryota</taxon>
        <taxon>Fungi</taxon>
        <taxon>Dikarya</taxon>
        <taxon>Ascomycota</taxon>
        <taxon>Pezizomycotina</taxon>
        <taxon>Dothideomycetes</taxon>
        <taxon>Dothideomycetidae</taxon>
        <taxon>Cladosporiales</taxon>
        <taxon>Cladosporiaceae</taxon>
        <taxon>Cladosporium</taxon>
    </lineage>
</organism>
<dbReference type="PANTHER" id="PTHR21575">
    <property type="entry name" value="PROTEIN HID1"/>
    <property type="match status" value="1"/>
</dbReference>
<evidence type="ECO:0000313" key="3">
    <source>
        <dbReference type="Proteomes" id="UP000803884"/>
    </source>
</evidence>
<dbReference type="Proteomes" id="UP000803884">
    <property type="component" value="Unassembled WGS sequence"/>
</dbReference>
<comment type="caution">
    <text evidence="2">The sequence shown here is derived from an EMBL/GenBank/DDBJ whole genome shotgun (WGS) entry which is preliminary data.</text>
</comment>
<feature type="compositionally biased region" description="Acidic residues" evidence="1">
    <location>
        <begin position="648"/>
        <end position="657"/>
    </location>
</feature>
<dbReference type="Pfam" id="PF12722">
    <property type="entry name" value="Hid1"/>
    <property type="match status" value="1"/>
</dbReference>
<dbReference type="RefSeq" id="XP_069234127.1">
    <property type="nucleotide sequence ID" value="XM_069368656.1"/>
</dbReference>
<dbReference type="PANTHER" id="PTHR21575:SF12">
    <property type="entry name" value="PROTEIN HID1"/>
    <property type="match status" value="1"/>
</dbReference>
<dbReference type="EMBL" id="JAAQHG020000001">
    <property type="protein sequence ID" value="KAL1591022.1"/>
    <property type="molecule type" value="Genomic_DNA"/>
</dbReference>
<feature type="region of interest" description="Disordered" evidence="1">
    <location>
        <begin position="758"/>
        <end position="794"/>
    </location>
</feature>
<sequence length="889" mass="98808">MGASESKLAFKEDIFRLSGDPDIPADSSWWSRFYQLPESAEDVFALWPPNDLRHLTNNTDASPVSTGNAPPGPKKNAETLIYIAIARLEALQTRHAHSDPHTPITGEVLNCVRILTRLLPYIYEADHLAAWEAKFFWEPRKGTWVWDKKHNRRGPLFDGLNPRKKLAEGSENEEIDRPLGERLIDLLISYLFFPGFALPKKLDENNLPDLHVSYSIWQSGIGCKQSQGMTKENERNAMEVLRLLLTLSSRMMYLPPNVVAQVDIKALTYITTQCSRQAVLSLICSLLNTVLKYNPASWRVPLDLTAVTKDPKQLLVTYSLQFLLVLIIYPVPNDQTNAFRKSLSRLHRVEDFQFIQQGITLVLTQPVSGVASYVPTVSKALPWAPEMLVLFWELLQCNKRFRSFIIDTDRAHDFIVLVLYYAMEAKDDPARQGIVRMCVFILQTLSVEPTFGRRLNKPFIGQDSLPSVVRIPNFHGSYADYLITSIHTILTTTKGRLESIYPALLAIINNIAPYVQELQRATCTKLVDLYISFSSPAFLLANESNHNLLSSLLEAMCAIIDHQYDTNRRFVEIIVRSHKRFEALRDFTVDGALSELDRINQERKDRNNNVSGITSPSRGASIDSLRSPASSRSPPLGNVPEHGAFAIGDDDDEEDLETPISGPQSRSQSNASASMEDAVPVQSRSMSEKARGKQPVGHGSFSRSASRHGSTTSLSSLSTQTQHPLTTSTQFNPTADWLESWLPHLPLHTILQVIEDSKTSGTPHPRRQPAAAASSTADDAAATPRADQPPPPPIRLQTFTWSSLALGWYVSMLWGFIFAQDAQNNRGSNGLWAGTSIKLFNIANRYENISLRSPKGAVDAVGDSLARRISSLGFGAGAGATQGAAREGA</sequence>